<dbReference type="AlphaFoldDB" id="A0A0U9H5V9"/>
<reference evidence="1 2" key="2">
    <citation type="journal article" date="2016" name="Genome Announc.">
        <title>Draft Genome Sequence of Oceanobacillus picturae Heshi-B3, Isolated from Fermented Rice Bran in a Traditional Japanese Seafood Dish.</title>
        <authorList>
            <person name="Akuzawa S."/>
            <person name="Nagaoka J."/>
            <person name="Kanekatsu M."/>
            <person name="Kanesaki Y."/>
            <person name="Suzuki T."/>
        </authorList>
    </citation>
    <scope>NUCLEOTIDE SEQUENCE [LARGE SCALE GENOMIC DNA]</scope>
    <source>
        <strain evidence="1 2">Heshi-B3</strain>
    </source>
</reference>
<accession>A0A0U9H5V9</accession>
<comment type="caution">
    <text evidence="1">The sequence shown here is derived from an EMBL/GenBank/DDBJ whole genome shotgun (WGS) entry which is preliminary data.</text>
</comment>
<dbReference type="OrthoDB" id="8778022at2"/>
<gene>
    <name evidence="1" type="ORF">OPHB3_1985</name>
</gene>
<dbReference type="Proteomes" id="UP000052946">
    <property type="component" value="Unassembled WGS sequence"/>
</dbReference>
<proteinExistence type="predicted"/>
<name>A0A0U9H5V9_9BACI</name>
<sequence>MEDLKPCPFCEGKAKIQVYDDEGNLRNEDYKKDPWSGLSYAIVHDDKENKGCPIANFHEDGGVIGTLLYDSEEELIAKWNERV</sequence>
<dbReference type="EMBL" id="BBXV01000023">
    <property type="protein sequence ID" value="GAQ18046.1"/>
    <property type="molecule type" value="Genomic_DNA"/>
</dbReference>
<organism evidence="1 2">
    <name type="scientific">Oceanobacillus picturae</name>
    <dbReference type="NCBI Taxonomy" id="171693"/>
    <lineage>
        <taxon>Bacteria</taxon>
        <taxon>Bacillati</taxon>
        <taxon>Bacillota</taxon>
        <taxon>Bacilli</taxon>
        <taxon>Bacillales</taxon>
        <taxon>Bacillaceae</taxon>
        <taxon>Oceanobacillus</taxon>
    </lineage>
</organism>
<evidence type="ECO:0000313" key="2">
    <source>
        <dbReference type="Proteomes" id="UP000052946"/>
    </source>
</evidence>
<reference evidence="2" key="1">
    <citation type="submission" date="2015-07" db="EMBL/GenBank/DDBJ databases">
        <title>Draft Genome Sequence of Oceanobacillus picturae Heshi-B3 that Was Isolated from Fermented Rice Bran with Aging Salted Mackerel, Which Was Named Heshiko as Traditional Fermented Seafood in Japan.</title>
        <authorList>
            <person name="Akuzawa S."/>
            <person name="Nakagawa J."/>
            <person name="Kanekatsu T."/>
            <person name="Kanesaki Y."/>
            <person name="Suzuki T."/>
        </authorList>
    </citation>
    <scope>NUCLEOTIDE SEQUENCE [LARGE SCALE GENOMIC DNA]</scope>
    <source>
        <strain evidence="2">Heshi-B3</strain>
    </source>
</reference>
<evidence type="ECO:0000313" key="1">
    <source>
        <dbReference type="EMBL" id="GAQ18046.1"/>
    </source>
</evidence>
<protein>
    <submittedName>
        <fullName evidence="1">Uncharacterized protein</fullName>
    </submittedName>
</protein>
<dbReference type="RefSeq" id="WP_058950197.1">
    <property type="nucleotide sequence ID" value="NZ_BBXV01000023.1"/>
</dbReference>